<sequence length="219" mass="25760">MHFFSNFHWPKLGQPAPSFYRQHMNELSSHQIPWVLVMKYRAVNLENLVRARDACQDNLRAELARIFNDSFTAYDRAVLSSPKKFSDKLKGIKLRPEAAPQASPLDYEARILAEIREWDNAAYVLCFLWTVTRSFNEARENFRSISKHDRKFLTALMEDVRLLGRAPDLVPATPKPDDHLHVDEMRTYQRDADMSTMINSMLERERAYLIERISHRCLY</sequence>
<protein>
    <submittedName>
        <fullName evidence="1">Uncharacterized protein</fullName>
    </submittedName>
</protein>
<reference evidence="2" key="1">
    <citation type="journal article" date="2014" name="Proc. Natl. Acad. Sci. U.S.A.">
        <title>Extensive sampling of basidiomycete genomes demonstrates inadequacy of the white-rot/brown-rot paradigm for wood decay fungi.</title>
        <authorList>
            <person name="Riley R."/>
            <person name="Salamov A.A."/>
            <person name="Brown D.W."/>
            <person name="Nagy L.G."/>
            <person name="Floudas D."/>
            <person name="Held B.W."/>
            <person name="Levasseur A."/>
            <person name="Lombard V."/>
            <person name="Morin E."/>
            <person name="Otillar R."/>
            <person name="Lindquist E.A."/>
            <person name="Sun H."/>
            <person name="LaButti K.M."/>
            <person name="Schmutz J."/>
            <person name="Jabbour D."/>
            <person name="Luo H."/>
            <person name="Baker S.E."/>
            <person name="Pisabarro A.G."/>
            <person name="Walton J.D."/>
            <person name="Blanchette R.A."/>
            <person name="Henrissat B."/>
            <person name="Martin F."/>
            <person name="Cullen D."/>
            <person name="Hibbett D.S."/>
            <person name="Grigoriev I.V."/>
        </authorList>
    </citation>
    <scope>NUCLEOTIDE SEQUENCE [LARGE SCALE GENOMIC DNA]</scope>
    <source>
        <strain evidence="2">FD-172 SS1</strain>
    </source>
</reference>
<dbReference type="Proteomes" id="UP000027195">
    <property type="component" value="Unassembled WGS sequence"/>
</dbReference>
<proteinExistence type="predicted"/>
<dbReference type="InParanoid" id="A0A067N1R9"/>
<dbReference type="HOGENOM" id="CLU_1261307_0_0_1"/>
<evidence type="ECO:0000313" key="1">
    <source>
        <dbReference type="EMBL" id="KDQ17726.1"/>
    </source>
</evidence>
<dbReference type="EMBL" id="KL198023">
    <property type="protein sequence ID" value="KDQ17726.1"/>
    <property type="molecule type" value="Genomic_DNA"/>
</dbReference>
<evidence type="ECO:0000313" key="2">
    <source>
        <dbReference type="Proteomes" id="UP000027195"/>
    </source>
</evidence>
<dbReference type="AlphaFoldDB" id="A0A067N1R9"/>
<organism evidence="1 2">
    <name type="scientific">Botryobasidium botryosum (strain FD-172 SS1)</name>
    <dbReference type="NCBI Taxonomy" id="930990"/>
    <lineage>
        <taxon>Eukaryota</taxon>
        <taxon>Fungi</taxon>
        <taxon>Dikarya</taxon>
        <taxon>Basidiomycota</taxon>
        <taxon>Agaricomycotina</taxon>
        <taxon>Agaricomycetes</taxon>
        <taxon>Cantharellales</taxon>
        <taxon>Botryobasidiaceae</taxon>
        <taxon>Botryobasidium</taxon>
    </lineage>
</organism>
<gene>
    <name evidence="1" type="ORF">BOTBODRAFT_185816</name>
</gene>
<name>A0A067N1R9_BOTB1</name>
<keyword evidence="2" id="KW-1185">Reference proteome</keyword>
<accession>A0A067N1R9</accession>